<proteinExistence type="inferred from homology"/>
<protein>
    <recommendedName>
        <fullName evidence="3">TRUD domain-containing protein</fullName>
    </recommendedName>
</protein>
<dbReference type="GO" id="GO:0009982">
    <property type="term" value="F:pseudouridine synthase activity"/>
    <property type="evidence" value="ECO:0007669"/>
    <property type="project" value="InterPro"/>
</dbReference>
<dbReference type="Gene3D" id="3.30.2350.20">
    <property type="entry name" value="TruD, catalytic domain"/>
    <property type="match status" value="1"/>
</dbReference>
<keyword evidence="2" id="KW-0413">Isomerase</keyword>
<dbReference type="RefSeq" id="XP_009529575.1">
    <property type="nucleotide sequence ID" value="XM_009531280.1"/>
</dbReference>
<dbReference type="PIRSF" id="PIRSF037016">
    <property type="entry name" value="Pseudouridin_synth_euk_prd"/>
    <property type="match status" value="1"/>
</dbReference>
<evidence type="ECO:0000256" key="2">
    <source>
        <dbReference type="ARBA" id="ARBA00023235"/>
    </source>
</evidence>
<dbReference type="InterPro" id="IPR020103">
    <property type="entry name" value="PsdUridine_synth_cat_dom_sf"/>
</dbReference>
<keyword evidence="5" id="KW-1185">Reference proteome</keyword>
<dbReference type="EMBL" id="JH159155">
    <property type="protein sequence ID" value="EGZ15826.1"/>
    <property type="molecule type" value="Genomic_DNA"/>
</dbReference>
<dbReference type="GO" id="GO:0001522">
    <property type="term" value="P:pseudouridine synthesis"/>
    <property type="evidence" value="ECO:0007669"/>
    <property type="project" value="InterPro"/>
</dbReference>
<dbReference type="KEGG" id="psoj:PHYSODRAFT_505989"/>
<dbReference type="OMA" id="RRVMYLH"/>
<accession>G4ZPN6</accession>
<reference evidence="4 5" key="1">
    <citation type="journal article" date="2006" name="Science">
        <title>Phytophthora genome sequences uncover evolutionary origins and mechanisms of pathogenesis.</title>
        <authorList>
            <person name="Tyler B.M."/>
            <person name="Tripathy S."/>
            <person name="Zhang X."/>
            <person name="Dehal P."/>
            <person name="Jiang R.H."/>
            <person name="Aerts A."/>
            <person name="Arredondo F.D."/>
            <person name="Baxter L."/>
            <person name="Bensasson D."/>
            <person name="Beynon J.L."/>
            <person name="Chapman J."/>
            <person name="Damasceno C.M."/>
            <person name="Dorrance A.E."/>
            <person name="Dou D."/>
            <person name="Dickerman A.W."/>
            <person name="Dubchak I.L."/>
            <person name="Garbelotto M."/>
            <person name="Gijzen M."/>
            <person name="Gordon S.G."/>
            <person name="Govers F."/>
            <person name="Grunwald N.J."/>
            <person name="Huang W."/>
            <person name="Ivors K.L."/>
            <person name="Jones R.W."/>
            <person name="Kamoun S."/>
            <person name="Krampis K."/>
            <person name="Lamour K.H."/>
            <person name="Lee M.K."/>
            <person name="McDonald W.H."/>
            <person name="Medina M."/>
            <person name="Meijer H.J."/>
            <person name="Nordberg E.K."/>
            <person name="Maclean D.J."/>
            <person name="Ospina-Giraldo M.D."/>
            <person name="Morris P.F."/>
            <person name="Phuntumart V."/>
            <person name="Putnam N.H."/>
            <person name="Rash S."/>
            <person name="Rose J.K."/>
            <person name="Sakihama Y."/>
            <person name="Salamov A.A."/>
            <person name="Savidor A."/>
            <person name="Scheuring C.F."/>
            <person name="Smith B.M."/>
            <person name="Sobral B.W."/>
            <person name="Terry A."/>
            <person name="Torto-Alalibo T.A."/>
            <person name="Win J."/>
            <person name="Xu Z."/>
            <person name="Zhang H."/>
            <person name="Grigoriev I.V."/>
            <person name="Rokhsar D.S."/>
            <person name="Boore J.L."/>
        </authorList>
    </citation>
    <scope>NUCLEOTIDE SEQUENCE [LARGE SCALE GENOMIC DNA]</scope>
    <source>
        <strain evidence="4 5">P6497</strain>
    </source>
</reference>
<dbReference type="PROSITE" id="PS50984">
    <property type="entry name" value="TRUD"/>
    <property type="match status" value="1"/>
</dbReference>
<gene>
    <name evidence="4" type="ORF">PHYSODRAFT_505989</name>
</gene>
<evidence type="ECO:0000259" key="3">
    <source>
        <dbReference type="PROSITE" id="PS50984"/>
    </source>
</evidence>
<dbReference type="InterPro" id="IPR001656">
    <property type="entry name" value="PsdUridine_synth_TruD"/>
</dbReference>
<evidence type="ECO:0000313" key="5">
    <source>
        <dbReference type="Proteomes" id="UP000002640"/>
    </source>
</evidence>
<dbReference type="STRING" id="1094619.G4ZPN6"/>
<dbReference type="GO" id="GO:0005634">
    <property type="term" value="C:nucleus"/>
    <property type="evidence" value="ECO:0007669"/>
    <property type="project" value="TreeGrafter"/>
</dbReference>
<dbReference type="SMR" id="G4ZPN6"/>
<dbReference type="InParanoid" id="G4ZPN6"/>
<dbReference type="GO" id="GO:0003723">
    <property type="term" value="F:RNA binding"/>
    <property type="evidence" value="ECO:0007669"/>
    <property type="project" value="InterPro"/>
</dbReference>
<dbReference type="InterPro" id="IPR011760">
    <property type="entry name" value="PsdUridine_synth_TruD_insert"/>
</dbReference>
<dbReference type="Gene3D" id="3.30.70.3160">
    <property type="match status" value="1"/>
</dbReference>
<dbReference type="PANTHER" id="PTHR13326:SF21">
    <property type="entry name" value="PSEUDOURIDYLATE SYNTHASE PUS7L"/>
    <property type="match status" value="1"/>
</dbReference>
<dbReference type="CDD" id="cd02576">
    <property type="entry name" value="PseudoU_synth_ScPUS7"/>
    <property type="match status" value="1"/>
</dbReference>
<dbReference type="PANTHER" id="PTHR13326">
    <property type="entry name" value="TRNA PSEUDOURIDINE SYNTHASE D"/>
    <property type="match status" value="1"/>
</dbReference>
<dbReference type="GeneID" id="20658560"/>
<dbReference type="Gene3D" id="1.10.1510.30">
    <property type="match status" value="1"/>
</dbReference>
<dbReference type="Proteomes" id="UP000002640">
    <property type="component" value="Unassembled WGS sequence"/>
</dbReference>
<organism evidence="4 5">
    <name type="scientific">Phytophthora sojae (strain P6497)</name>
    <name type="common">Soybean stem and root rot agent</name>
    <name type="synonym">Phytophthora megasperma f. sp. glycines</name>
    <dbReference type="NCBI Taxonomy" id="1094619"/>
    <lineage>
        <taxon>Eukaryota</taxon>
        <taxon>Sar</taxon>
        <taxon>Stramenopiles</taxon>
        <taxon>Oomycota</taxon>
        <taxon>Peronosporomycetes</taxon>
        <taxon>Peronosporales</taxon>
        <taxon>Peronosporaceae</taxon>
        <taxon>Phytophthora</taxon>
    </lineage>
</organism>
<feature type="domain" description="TRUD" evidence="3">
    <location>
        <begin position="327"/>
        <end position="552"/>
    </location>
</feature>
<evidence type="ECO:0000313" key="4">
    <source>
        <dbReference type="EMBL" id="EGZ15826.1"/>
    </source>
</evidence>
<dbReference type="AlphaFoldDB" id="G4ZPN6"/>
<name>G4ZPN6_PHYSP</name>
<dbReference type="InterPro" id="IPR042214">
    <property type="entry name" value="TruD_catalytic"/>
</dbReference>
<dbReference type="Pfam" id="PF01142">
    <property type="entry name" value="TruD"/>
    <property type="match status" value="1"/>
</dbReference>
<dbReference type="SUPFAM" id="SSF55120">
    <property type="entry name" value="Pseudouridine synthase"/>
    <property type="match status" value="1"/>
</dbReference>
<comment type="similarity">
    <text evidence="1">Belongs to the pseudouridine synthase TruD family.</text>
</comment>
<dbReference type="NCBIfam" id="TIGR00094">
    <property type="entry name" value="tRNA_TruD_broad"/>
    <property type="match status" value="1"/>
</dbReference>
<sequence length="561" mass="62496">MVKVDGSAVGIEAFVDATEERLVMRGRIKTKPEDFVVREISAAGDIVGFSDESDRLPTGSERDAVLKKIEEASQKQKKERLVFDEPADGWRAALTELIGAKACEHVEGVAQGRENECFLASPAEFRDRIYLQNCIQNCYPGLDCKLEHENTKEARTALHRVIAKSSSSFKTKTETRNGVQRLVVHFLPKSNKKRKRSQPQAYLRFVLQKTNQEHFTCFDKLTQWLRRPLSAFSYAGTKDKTAITFQHVVASGVTPDRLQSVNKTDEGAPTGIRVGDLQYVEHPLALGGARGNRFSIVIRDLSSEPESSSKTIQSTLESALDKIKHQGFANYFGFQRVGMPTNTVRAHHIGEKIIACKWEEALRLILAVQDGDSEDGAKAKQLYLESRDIDAALKLMPHGMPVERHVLQGLKRFGSDAFEQAVLSVPFSRRVMYLHAYQSYLFNRMVSLRLKKYGSKVVEGDLIKCDIPSEKSISVKVVTAEEAAELNGTHADALGLVYLPLPGTTVKFPSNSIKEACLEVSDTPVDIHASKLTVTKCVVWCVTCRSRRNTARRMPSASLGR</sequence>
<evidence type="ECO:0000256" key="1">
    <source>
        <dbReference type="ARBA" id="ARBA00007953"/>
    </source>
</evidence>